<reference evidence="3" key="1">
    <citation type="journal article" date="2019" name="Int. J. Syst. Evol. Microbiol.">
        <title>The Global Catalogue of Microorganisms (GCM) 10K type strain sequencing project: providing services to taxonomists for standard genome sequencing and annotation.</title>
        <authorList>
            <consortium name="The Broad Institute Genomics Platform"/>
            <consortium name="The Broad Institute Genome Sequencing Center for Infectious Disease"/>
            <person name="Wu L."/>
            <person name="Ma J."/>
        </authorList>
    </citation>
    <scope>NUCLEOTIDE SEQUENCE [LARGE SCALE GENOMIC DNA]</scope>
    <source>
        <strain evidence="3">JCM 18326</strain>
    </source>
</reference>
<dbReference type="InterPro" id="IPR005583">
    <property type="entry name" value="YaaA"/>
</dbReference>
<accession>A0ABP9D2K9</accession>
<proteinExistence type="inferred from homology"/>
<keyword evidence="3" id="KW-1185">Reference proteome</keyword>
<evidence type="ECO:0000256" key="1">
    <source>
        <dbReference type="HAMAP-Rule" id="MF_00652"/>
    </source>
</evidence>
<dbReference type="Proteomes" id="UP001500298">
    <property type="component" value="Unassembled WGS sequence"/>
</dbReference>
<dbReference type="EMBL" id="BAABJX010000017">
    <property type="protein sequence ID" value="GAA4826131.1"/>
    <property type="molecule type" value="Genomic_DNA"/>
</dbReference>
<protein>
    <recommendedName>
        <fullName evidence="1">UPF0246 protein GCM10023331_08420</fullName>
    </recommendedName>
</protein>
<comment type="caution">
    <text evidence="2">The sequence shown here is derived from an EMBL/GenBank/DDBJ whole genome shotgun (WGS) entry which is preliminary data.</text>
</comment>
<evidence type="ECO:0000313" key="3">
    <source>
        <dbReference type="Proteomes" id="UP001500298"/>
    </source>
</evidence>
<dbReference type="RefSeq" id="WP_345369463.1">
    <property type="nucleotide sequence ID" value="NZ_BAABJX010000017.1"/>
</dbReference>
<dbReference type="PANTHER" id="PTHR30283">
    <property type="entry name" value="PEROXIDE STRESS RESPONSE PROTEIN YAAA"/>
    <property type="match status" value="1"/>
</dbReference>
<evidence type="ECO:0000313" key="2">
    <source>
        <dbReference type="EMBL" id="GAA4826131.1"/>
    </source>
</evidence>
<comment type="similarity">
    <text evidence="1">Belongs to the UPF0246 family.</text>
</comment>
<name>A0ABP9D2K9_9BACT</name>
<dbReference type="NCBIfam" id="NF002543">
    <property type="entry name" value="PRK02101.1-4"/>
    <property type="match status" value="1"/>
</dbReference>
<dbReference type="Pfam" id="PF03883">
    <property type="entry name" value="H2O2_YaaD"/>
    <property type="match status" value="1"/>
</dbReference>
<organism evidence="2 3">
    <name type="scientific">Algivirga pacifica</name>
    <dbReference type="NCBI Taxonomy" id="1162670"/>
    <lineage>
        <taxon>Bacteria</taxon>
        <taxon>Pseudomonadati</taxon>
        <taxon>Bacteroidota</taxon>
        <taxon>Cytophagia</taxon>
        <taxon>Cytophagales</taxon>
        <taxon>Flammeovirgaceae</taxon>
        <taxon>Algivirga</taxon>
    </lineage>
</organism>
<dbReference type="PANTHER" id="PTHR30283:SF4">
    <property type="entry name" value="PEROXIDE STRESS RESISTANCE PROTEIN YAAA"/>
    <property type="match status" value="1"/>
</dbReference>
<dbReference type="HAMAP" id="MF_00652">
    <property type="entry name" value="UPF0246"/>
    <property type="match status" value="1"/>
</dbReference>
<gene>
    <name evidence="2" type="primary">yaaA</name>
    <name evidence="2" type="ORF">GCM10023331_08420</name>
</gene>
<dbReference type="NCBIfam" id="NF002542">
    <property type="entry name" value="PRK02101.1-3"/>
    <property type="match status" value="1"/>
</dbReference>
<sequence>MKMVISPAKSLDYSEDIPSYFHTKPDLMDKSAVLIEALRKIDVEALQSLMGISENLAVLNKDRYATWSEEATTDNARQAIYAFKGDVYQGFDVEGMSEEDLQFAQEHLRILSGLYGLLRPMDLMQPYRLEMGTKLTVGEHKNLYEYWGDLLTTRLNEVMEEGEALVNLASNEYFKSIKKKQLKANIITPVFKDFKNDKYKVISFFAKKARGMMVAYAVKNRITNPEDLKGFNAEGYTYNEELSKANEWVFVR</sequence>